<organism evidence="5 6">
    <name type="scientific">Leucobacter massiliensis</name>
    <dbReference type="NCBI Taxonomy" id="1686285"/>
    <lineage>
        <taxon>Bacteria</taxon>
        <taxon>Bacillati</taxon>
        <taxon>Actinomycetota</taxon>
        <taxon>Actinomycetes</taxon>
        <taxon>Micrococcales</taxon>
        <taxon>Microbacteriaceae</taxon>
        <taxon>Leucobacter</taxon>
    </lineage>
</organism>
<sequence length="344" mass="36926">MSDTRNTARPNIYDVAKRAGVSHMTVSRVLNEHPNIRESTRARVHSAIEELGYQRSATARALATRRAMRLGALVDNPVEYGPNSMLRAFETAAHDAGYSVGSFTATDEEARGVDAAIERLLAQDLDGLCVIAPRASSTRKLQRRKLAVPTILLIPERVPGAATASVDQYGGAGLAMAHLVELGHRRIAHLSGPLDWYDARERRRAWEDALAGLPDSAAPETLLAEGDWTADCGYRWALELEPGACTAVFAANDQMALGVIHGLTERGIRVPEDVSVVGFDDIPDSRHYLPPLTTVRQDFSSLGALALQLLLATMAGEGAEGLTVIPPELVVRGSTAAPAWPLGS</sequence>
<accession>A0A2S9QRU4</accession>
<dbReference type="Proteomes" id="UP000238650">
    <property type="component" value="Unassembled WGS sequence"/>
</dbReference>
<dbReference type="SMART" id="SM00354">
    <property type="entry name" value="HTH_LACI"/>
    <property type="match status" value="1"/>
</dbReference>
<dbReference type="InterPro" id="IPR028082">
    <property type="entry name" value="Peripla_BP_I"/>
</dbReference>
<dbReference type="InterPro" id="IPR000843">
    <property type="entry name" value="HTH_LacI"/>
</dbReference>
<name>A0A2S9QRU4_9MICO</name>
<dbReference type="GO" id="GO:0003700">
    <property type="term" value="F:DNA-binding transcription factor activity"/>
    <property type="evidence" value="ECO:0007669"/>
    <property type="project" value="TreeGrafter"/>
</dbReference>
<dbReference type="SUPFAM" id="SSF53822">
    <property type="entry name" value="Periplasmic binding protein-like I"/>
    <property type="match status" value="1"/>
</dbReference>
<dbReference type="InterPro" id="IPR046335">
    <property type="entry name" value="LacI/GalR-like_sensor"/>
</dbReference>
<dbReference type="AlphaFoldDB" id="A0A2S9QRU4"/>
<comment type="caution">
    <text evidence="5">The sequence shown here is derived from an EMBL/GenBank/DDBJ whole genome shotgun (WGS) entry which is preliminary data.</text>
</comment>
<dbReference type="Gene3D" id="3.40.50.2300">
    <property type="match status" value="2"/>
</dbReference>
<dbReference type="Pfam" id="PF00356">
    <property type="entry name" value="LacI"/>
    <property type="match status" value="1"/>
</dbReference>
<evidence type="ECO:0000256" key="3">
    <source>
        <dbReference type="ARBA" id="ARBA00023163"/>
    </source>
</evidence>
<keyword evidence="1" id="KW-0805">Transcription regulation</keyword>
<gene>
    <name evidence="5" type="ORF">B4915_01095</name>
</gene>
<dbReference type="PANTHER" id="PTHR30146:SF109">
    <property type="entry name" value="HTH-TYPE TRANSCRIPTIONAL REGULATOR GALS"/>
    <property type="match status" value="1"/>
</dbReference>
<keyword evidence="6" id="KW-1185">Reference proteome</keyword>
<evidence type="ECO:0000259" key="4">
    <source>
        <dbReference type="PROSITE" id="PS50932"/>
    </source>
</evidence>
<dbReference type="Gene3D" id="1.10.260.40">
    <property type="entry name" value="lambda repressor-like DNA-binding domains"/>
    <property type="match status" value="1"/>
</dbReference>
<dbReference type="RefSeq" id="WP_105804015.1">
    <property type="nucleotide sequence ID" value="NZ_MWZD01000012.1"/>
</dbReference>
<keyword evidence="2" id="KW-0238">DNA-binding</keyword>
<dbReference type="PRINTS" id="PR00036">
    <property type="entry name" value="HTHLACI"/>
</dbReference>
<dbReference type="CDD" id="cd01392">
    <property type="entry name" value="HTH_LacI"/>
    <property type="match status" value="1"/>
</dbReference>
<dbReference type="SUPFAM" id="SSF47413">
    <property type="entry name" value="lambda repressor-like DNA-binding domains"/>
    <property type="match status" value="1"/>
</dbReference>
<evidence type="ECO:0000313" key="5">
    <source>
        <dbReference type="EMBL" id="PRI12310.1"/>
    </source>
</evidence>
<dbReference type="PANTHER" id="PTHR30146">
    <property type="entry name" value="LACI-RELATED TRANSCRIPTIONAL REPRESSOR"/>
    <property type="match status" value="1"/>
</dbReference>
<feature type="domain" description="HTH lacI-type" evidence="4">
    <location>
        <begin position="10"/>
        <end position="64"/>
    </location>
</feature>
<reference evidence="5 6" key="1">
    <citation type="journal article" date="2017" name="New Microbes New Infect">
        <title>Genome sequence of 'Leucobacter massiliensis' sp. nov. isolated from human pharynx after travel to the 2014 Hajj.</title>
        <authorList>
            <person name="Leangapichart T."/>
            <person name="Gautret P."/>
            <person name="Nguyen T.T."/>
            <person name="Armstrong N."/>
            <person name="Rolain J.M."/>
        </authorList>
    </citation>
    <scope>NUCLEOTIDE SEQUENCE [LARGE SCALE GENOMIC DNA]</scope>
    <source>
        <strain evidence="5 6">122RC15</strain>
    </source>
</reference>
<dbReference type="PROSITE" id="PS50932">
    <property type="entry name" value="HTH_LACI_2"/>
    <property type="match status" value="1"/>
</dbReference>
<keyword evidence="3" id="KW-0804">Transcription</keyword>
<evidence type="ECO:0000256" key="1">
    <source>
        <dbReference type="ARBA" id="ARBA00023015"/>
    </source>
</evidence>
<dbReference type="CDD" id="cd01574">
    <property type="entry name" value="PBP1_LacI"/>
    <property type="match status" value="1"/>
</dbReference>
<dbReference type="OrthoDB" id="9785139at2"/>
<dbReference type="PROSITE" id="PS00356">
    <property type="entry name" value="HTH_LACI_1"/>
    <property type="match status" value="1"/>
</dbReference>
<proteinExistence type="predicted"/>
<protein>
    <submittedName>
        <fullName evidence="5">Transcriptional regulator</fullName>
    </submittedName>
</protein>
<evidence type="ECO:0000256" key="2">
    <source>
        <dbReference type="ARBA" id="ARBA00023125"/>
    </source>
</evidence>
<dbReference type="Pfam" id="PF13377">
    <property type="entry name" value="Peripla_BP_3"/>
    <property type="match status" value="1"/>
</dbReference>
<dbReference type="EMBL" id="MWZD01000012">
    <property type="protein sequence ID" value="PRI12310.1"/>
    <property type="molecule type" value="Genomic_DNA"/>
</dbReference>
<evidence type="ECO:0000313" key="6">
    <source>
        <dbReference type="Proteomes" id="UP000238650"/>
    </source>
</evidence>
<dbReference type="GO" id="GO:0000976">
    <property type="term" value="F:transcription cis-regulatory region binding"/>
    <property type="evidence" value="ECO:0007669"/>
    <property type="project" value="TreeGrafter"/>
</dbReference>
<dbReference type="InterPro" id="IPR010982">
    <property type="entry name" value="Lambda_DNA-bd_dom_sf"/>
</dbReference>